<dbReference type="InterPro" id="IPR028207">
    <property type="entry name" value="DNA_pol_B_palm_palm"/>
</dbReference>
<feature type="compositionally biased region" description="Acidic residues" evidence="12">
    <location>
        <begin position="125"/>
        <end position="134"/>
    </location>
</feature>
<dbReference type="GO" id="GO:0006303">
    <property type="term" value="P:double-strand break repair via nonhomologous end joining"/>
    <property type="evidence" value="ECO:0007669"/>
    <property type="project" value="TreeGrafter"/>
</dbReference>
<keyword evidence="3 11" id="KW-0808">Transferase</keyword>
<feature type="domain" description="BRCT" evidence="13">
    <location>
        <begin position="143"/>
        <end position="176"/>
    </location>
</feature>
<keyword evidence="7 11" id="KW-0239">DNA-directed DNA polymerase</keyword>
<keyword evidence="5" id="KW-0479">Metal-binding</keyword>
<dbReference type="PRINTS" id="PR00869">
    <property type="entry name" value="DNAPOLX"/>
</dbReference>
<dbReference type="FunFam" id="1.10.150.110:FF:000005">
    <property type="entry name" value="DNA polymerase POL4"/>
    <property type="match status" value="1"/>
</dbReference>
<dbReference type="EMBL" id="WWBZ02000001">
    <property type="protein sequence ID" value="KAF4313199.1"/>
    <property type="molecule type" value="Genomic_DNA"/>
</dbReference>
<evidence type="ECO:0000256" key="9">
    <source>
        <dbReference type="ARBA" id="ARBA00023242"/>
    </source>
</evidence>
<sequence length="679" mass="75183">MTCSSPLSENIPIHSSPPPKVAPVLDLNSLPPIFVLPTHLAVDDLHQLEDRLTDYGGQVTYNIDEARLVIGKVGTKRRALMELRARRLFTDEVTPETSAKPVPFEPPKKRRKVEGAENEVIEILDESTTDDDSGEQPQSTLSASELQGDTVKVIKMEWLDDSSEAGTLLSLRSYLVYEGKPTPETQSPSTPISSQRIQSPVIQRPRLSSGKGILERAKADAYPGAPSSQLKSSPSHYAPANRGPRRFRDHSHNTSSKTTLLQQTTSDYEGEPSSDMPPAPDWVTRGIKYACQRSTPAESPNAAFISQLKAIRKTRTLTGDEVGVRAYSTSIAALAAYPYHLTQPKEILRLPGCGAKIANLWIEWKNRDEGAVAAVSDADNDETLQILRTFYDIWGVGATTAREFLFEKGWRDLDDVVDHGWSALTRVQQIGVKYYEEFQRGIPRPEVERIASVVCDHAIRVRDEGVEVVLVGGYRRGKEAPGDVDLIVSHRDLDATENLVTDLVASLETEGWITHTLLLSLHNSQRGQSVLPYKAAATAIGPKSVGFDTLDKALVVWQDPEWLGKQEGDVEKDPKKNDKKNPKLHRRVDIIISPWRTLGCAIAGWSGGTTFQRDLRRYAKNVKGWKFDSSGVRDRTTGEVVPLEGPEGVGEGLGWENAEKKVFEGMGLPWFRPEERCTG</sequence>
<protein>
    <recommendedName>
        <fullName evidence="11">DNA polymerase</fullName>
        <ecNumber evidence="11">2.7.7.7</ecNumber>
    </recommendedName>
</protein>
<evidence type="ECO:0000256" key="10">
    <source>
        <dbReference type="ARBA" id="ARBA00049244"/>
    </source>
</evidence>
<evidence type="ECO:0000256" key="8">
    <source>
        <dbReference type="ARBA" id="ARBA00023204"/>
    </source>
</evidence>
<dbReference type="SMART" id="SM00483">
    <property type="entry name" value="POLXc"/>
    <property type="match status" value="1"/>
</dbReference>
<dbReference type="InterPro" id="IPR001357">
    <property type="entry name" value="BRCT_dom"/>
</dbReference>
<dbReference type="AlphaFoldDB" id="A0A8H4J5V5"/>
<evidence type="ECO:0000313" key="14">
    <source>
        <dbReference type="EMBL" id="KAF4313199.1"/>
    </source>
</evidence>
<evidence type="ECO:0000256" key="3">
    <source>
        <dbReference type="ARBA" id="ARBA00022679"/>
    </source>
</evidence>
<dbReference type="InterPro" id="IPR029398">
    <property type="entry name" value="PolB_thumb"/>
</dbReference>
<dbReference type="Gene3D" id="1.10.150.110">
    <property type="entry name" value="DNA polymerase beta, N-terminal domain-like"/>
    <property type="match status" value="1"/>
</dbReference>
<evidence type="ECO:0000313" key="15">
    <source>
        <dbReference type="Proteomes" id="UP000572817"/>
    </source>
</evidence>
<dbReference type="PANTHER" id="PTHR11276">
    <property type="entry name" value="DNA POLYMERASE TYPE-X FAMILY MEMBER"/>
    <property type="match status" value="1"/>
</dbReference>
<dbReference type="Gene3D" id="1.10.150.20">
    <property type="entry name" value="5' to 3' exonuclease, C-terminal subdomain"/>
    <property type="match status" value="1"/>
</dbReference>
<dbReference type="SUPFAM" id="SSF81301">
    <property type="entry name" value="Nucleotidyltransferase"/>
    <property type="match status" value="1"/>
</dbReference>
<dbReference type="InterPro" id="IPR043519">
    <property type="entry name" value="NT_sf"/>
</dbReference>
<evidence type="ECO:0000256" key="4">
    <source>
        <dbReference type="ARBA" id="ARBA00022695"/>
    </source>
</evidence>
<feature type="region of interest" description="Disordered" evidence="12">
    <location>
        <begin position="125"/>
        <end position="145"/>
    </location>
</feature>
<comment type="catalytic activity">
    <reaction evidence="10 11">
        <text>DNA(n) + a 2'-deoxyribonucleoside 5'-triphosphate = DNA(n+1) + diphosphate</text>
        <dbReference type="Rhea" id="RHEA:22508"/>
        <dbReference type="Rhea" id="RHEA-COMP:17339"/>
        <dbReference type="Rhea" id="RHEA-COMP:17340"/>
        <dbReference type="ChEBI" id="CHEBI:33019"/>
        <dbReference type="ChEBI" id="CHEBI:61560"/>
        <dbReference type="ChEBI" id="CHEBI:173112"/>
        <dbReference type="EC" id="2.7.7.7"/>
    </reaction>
</comment>
<dbReference type="GO" id="GO:0003677">
    <property type="term" value="F:DNA binding"/>
    <property type="evidence" value="ECO:0007669"/>
    <property type="project" value="UniProtKB-UniRule"/>
</dbReference>
<accession>A0A8H4J5V5</accession>
<dbReference type="InterPro" id="IPR022312">
    <property type="entry name" value="DNA_pol_X"/>
</dbReference>
<dbReference type="PROSITE" id="PS50172">
    <property type="entry name" value="BRCT"/>
    <property type="match status" value="1"/>
</dbReference>
<dbReference type="Pfam" id="PF14791">
    <property type="entry name" value="DNA_pol_B_thumb"/>
    <property type="match status" value="1"/>
</dbReference>
<comment type="caution">
    <text evidence="14">The sequence shown here is derived from an EMBL/GenBank/DDBJ whole genome shotgun (WGS) entry which is preliminary data.</text>
</comment>
<evidence type="ECO:0000256" key="6">
    <source>
        <dbReference type="ARBA" id="ARBA00022763"/>
    </source>
</evidence>
<gene>
    <name evidence="14" type="ORF">GTA08_BOTSDO00542</name>
</gene>
<dbReference type="InterPro" id="IPR018944">
    <property type="entry name" value="DNA_pol_lambd_fingers_domain"/>
</dbReference>
<dbReference type="Gene3D" id="3.30.210.10">
    <property type="entry name" value="DNA polymerase, thumb domain"/>
    <property type="match status" value="1"/>
</dbReference>
<proteinExistence type="inferred from homology"/>
<dbReference type="Gene3D" id="3.30.460.10">
    <property type="entry name" value="Beta Polymerase, domain 2"/>
    <property type="match status" value="1"/>
</dbReference>
<evidence type="ECO:0000256" key="7">
    <source>
        <dbReference type="ARBA" id="ARBA00022932"/>
    </source>
</evidence>
<dbReference type="Pfam" id="PF14792">
    <property type="entry name" value="DNA_pol_B_palm"/>
    <property type="match status" value="1"/>
</dbReference>
<keyword evidence="4 11" id="KW-0548">Nucleotidyltransferase</keyword>
<dbReference type="FunFam" id="3.30.210.10:FF:000005">
    <property type="entry name" value="DNA polymerase IV"/>
    <property type="match status" value="1"/>
</dbReference>
<feature type="region of interest" description="Disordered" evidence="12">
    <location>
        <begin position="220"/>
        <end position="282"/>
    </location>
</feature>
<name>A0A8H4J5V5_9PEZI</name>
<dbReference type="InterPro" id="IPR027421">
    <property type="entry name" value="DNA_pol_lamdba_lyase_dom_sf"/>
</dbReference>
<dbReference type="Pfam" id="PF10391">
    <property type="entry name" value="DNA_pol_lambd_f"/>
    <property type="match status" value="1"/>
</dbReference>
<dbReference type="EC" id="2.7.7.7" evidence="11"/>
<keyword evidence="9 11" id="KW-0539">Nucleus</keyword>
<dbReference type="GO" id="GO:0046872">
    <property type="term" value="F:metal ion binding"/>
    <property type="evidence" value="ECO:0007669"/>
    <property type="project" value="UniProtKB-UniRule"/>
</dbReference>
<feature type="compositionally biased region" description="Low complexity" evidence="12">
    <location>
        <begin position="254"/>
        <end position="266"/>
    </location>
</feature>
<keyword evidence="15" id="KW-1185">Reference proteome</keyword>
<keyword evidence="8 11" id="KW-0234">DNA repair</keyword>
<dbReference type="CDD" id="cd00141">
    <property type="entry name" value="NT_POLXc"/>
    <property type="match status" value="1"/>
</dbReference>
<evidence type="ECO:0000256" key="5">
    <source>
        <dbReference type="ARBA" id="ARBA00022723"/>
    </source>
</evidence>
<dbReference type="GO" id="GO:0005634">
    <property type="term" value="C:nucleus"/>
    <property type="evidence" value="ECO:0007669"/>
    <property type="project" value="UniProtKB-SubCell"/>
</dbReference>
<dbReference type="Pfam" id="PF14716">
    <property type="entry name" value="HHH_8"/>
    <property type="match status" value="1"/>
</dbReference>
<dbReference type="SUPFAM" id="SSF47802">
    <property type="entry name" value="DNA polymerase beta, N-terminal domain-like"/>
    <property type="match status" value="1"/>
</dbReference>
<feature type="compositionally biased region" description="Polar residues" evidence="12">
    <location>
        <begin position="226"/>
        <end position="235"/>
    </location>
</feature>
<dbReference type="PRINTS" id="PR00870">
    <property type="entry name" value="DNAPOLXBETA"/>
</dbReference>
<evidence type="ECO:0000259" key="13">
    <source>
        <dbReference type="PROSITE" id="PS50172"/>
    </source>
</evidence>
<dbReference type="GO" id="GO:0003887">
    <property type="term" value="F:DNA-directed DNA polymerase activity"/>
    <property type="evidence" value="ECO:0007669"/>
    <property type="project" value="UniProtKB-UniRule"/>
</dbReference>
<dbReference type="Proteomes" id="UP000572817">
    <property type="component" value="Unassembled WGS sequence"/>
</dbReference>
<dbReference type="FunFam" id="1.10.150.20:FF:000010">
    <property type="entry name" value="DNA polymerase lambda"/>
    <property type="match status" value="1"/>
</dbReference>
<reference evidence="14" key="1">
    <citation type="submission" date="2020-04" db="EMBL/GenBank/DDBJ databases">
        <title>Genome Assembly and Annotation of Botryosphaeria dothidea sdau 11-99, a Latent Pathogen of Apple Fruit Ring Rot in China.</title>
        <authorList>
            <person name="Yu C."/>
            <person name="Diao Y."/>
            <person name="Lu Q."/>
            <person name="Zhao J."/>
            <person name="Cui S."/>
            <person name="Peng C."/>
            <person name="He B."/>
            <person name="Liu H."/>
        </authorList>
    </citation>
    <scope>NUCLEOTIDE SEQUENCE [LARGE SCALE GENOMIC DNA]</scope>
    <source>
        <strain evidence="14">Sdau11-99</strain>
    </source>
</reference>
<dbReference type="PANTHER" id="PTHR11276:SF29">
    <property type="entry name" value="DNA POLYMERASE TYPE-X FAMILY PROTEIN POL4"/>
    <property type="match status" value="1"/>
</dbReference>
<organism evidence="14 15">
    <name type="scientific">Botryosphaeria dothidea</name>
    <dbReference type="NCBI Taxonomy" id="55169"/>
    <lineage>
        <taxon>Eukaryota</taxon>
        <taxon>Fungi</taxon>
        <taxon>Dikarya</taxon>
        <taxon>Ascomycota</taxon>
        <taxon>Pezizomycotina</taxon>
        <taxon>Dothideomycetes</taxon>
        <taxon>Dothideomycetes incertae sedis</taxon>
        <taxon>Botryosphaeriales</taxon>
        <taxon>Botryosphaeriaceae</taxon>
        <taxon>Botryosphaeria</taxon>
    </lineage>
</organism>
<dbReference type="InterPro" id="IPR002054">
    <property type="entry name" value="DNA-dir_DNA_pol_X"/>
</dbReference>
<feature type="compositionally biased region" description="Polar residues" evidence="12">
    <location>
        <begin position="183"/>
        <end position="201"/>
    </location>
</feature>
<feature type="region of interest" description="Disordered" evidence="12">
    <location>
        <begin position="180"/>
        <end position="208"/>
    </location>
</feature>
<comment type="similarity">
    <text evidence="2 11">Belongs to the DNA polymerase type-X family.</text>
</comment>
<comment type="subcellular location">
    <subcellularLocation>
        <location evidence="1 11">Nucleus</location>
    </subcellularLocation>
</comment>
<dbReference type="SUPFAM" id="SSF81585">
    <property type="entry name" value="PsbU/PolX domain-like"/>
    <property type="match status" value="1"/>
</dbReference>
<evidence type="ECO:0000256" key="1">
    <source>
        <dbReference type="ARBA" id="ARBA00004123"/>
    </source>
</evidence>
<comment type="function">
    <text evidence="11">DNA polymerase that functions in several pathways of DNA repair. Involved in base excision repair (BER) responsible for repair of lesions that give rise to abasic (AP) sites in DNA. Also contributes to DNA double-strand break repair by non-homologous end joining and homologous recombination. Has both template-dependent and template-independent (terminal transferase) DNA polymerase activities. Has also a 5'-deoxyribose-5-phosphate lyase (dRP lyase) activity.</text>
</comment>
<dbReference type="InterPro" id="IPR037160">
    <property type="entry name" value="DNA_Pol_thumb_sf"/>
</dbReference>
<evidence type="ECO:0000256" key="2">
    <source>
        <dbReference type="ARBA" id="ARBA00008323"/>
    </source>
</evidence>
<feature type="compositionally biased region" description="Polar residues" evidence="12">
    <location>
        <begin position="135"/>
        <end position="145"/>
    </location>
</feature>
<evidence type="ECO:0000256" key="11">
    <source>
        <dbReference type="RuleBase" id="RU366014"/>
    </source>
</evidence>
<evidence type="ECO:0000256" key="12">
    <source>
        <dbReference type="SAM" id="MobiDB-lite"/>
    </source>
</evidence>
<dbReference type="InterPro" id="IPR002008">
    <property type="entry name" value="DNA_pol_X_beta-like"/>
</dbReference>
<dbReference type="InterPro" id="IPR010996">
    <property type="entry name" value="HHH_MUS81"/>
</dbReference>
<dbReference type="OrthoDB" id="205514at2759"/>
<keyword evidence="6 11" id="KW-0227">DNA damage</keyword>